<sequence length="170" mass="18379">MSTLKITLFAMISLLVAGTAAAQEVSILPQQITLEDGSRSATITLKNESEQAIVYRVSIGSTQDLRVSLFADNRQLSEGQVKLAAGESKRVRVIVRRGAAAQLIEHKTEIKFESLPNPAVPQLPTNVVIPVVVQPPNPKNEDMANGLDEDASILSSDTYGHLQQPHDIAE</sequence>
<feature type="signal peptide" evidence="2">
    <location>
        <begin position="1"/>
        <end position="22"/>
    </location>
</feature>
<evidence type="ECO:0000313" key="4">
    <source>
        <dbReference type="Proteomes" id="UP000321595"/>
    </source>
</evidence>
<evidence type="ECO:0000256" key="1">
    <source>
        <dbReference type="SAM" id="MobiDB-lite"/>
    </source>
</evidence>
<dbReference type="KEGG" id="bbae:FRD01_14355"/>
<accession>A0A5B8XWB1</accession>
<feature type="region of interest" description="Disordered" evidence="1">
    <location>
        <begin position="137"/>
        <end position="170"/>
    </location>
</feature>
<keyword evidence="2" id="KW-0732">Signal</keyword>
<reference evidence="3 4" key="1">
    <citation type="submission" date="2019-08" db="EMBL/GenBank/DDBJ databases">
        <authorList>
            <person name="Liang Q."/>
        </authorList>
    </citation>
    <scope>NUCLEOTIDE SEQUENCE [LARGE SCALE GENOMIC DNA]</scope>
    <source>
        <strain evidence="3 4">V1718</strain>
    </source>
</reference>
<dbReference type="SUPFAM" id="SSF49354">
    <property type="entry name" value="PapD-like"/>
    <property type="match status" value="1"/>
</dbReference>
<dbReference type="InterPro" id="IPR008962">
    <property type="entry name" value="PapD-like_sf"/>
</dbReference>
<evidence type="ECO:0000313" key="3">
    <source>
        <dbReference type="EMBL" id="QED28393.1"/>
    </source>
</evidence>
<feature type="chain" id="PRO_5023052054" evidence="2">
    <location>
        <begin position="23"/>
        <end position="170"/>
    </location>
</feature>
<dbReference type="RefSeq" id="WP_146960779.1">
    <property type="nucleotide sequence ID" value="NZ_CP042467.1"/>
</dbReference>
<dbReference type="EMBL" id="CP042467">
    <property type="protein sequence ID" value="QED28393.1"/>
    <property type="molecule type" value="Genomic_DNA"/>
</dbReference>
<name>A0A5B8XWB1_9DELT</name>
<protein>
    <submittedName>
        <fullName evidence="3">Uncharacterized protein</fullName>
    </submittedName>
</protein>
<organism evidence="3 4">
    <name type="scientific">Microvenator marinus</name>
    <dbReference type="NCBI Taxonomy" id="2600177"/>
    <lineage>
        <taxon>Bacteria</taxon>
        <taxon>Deltaproteobacteria</taxon>
        <taxon>Bradymonadales</taxon>
        <taxon>Microvenatoraceae</taxon>
        <taxon>Microvenator</taxon>
    </lineage>
</organism>
<gene>
    <name evidence="3" type="ORF">FRD01_14355</name>
</gene>
<dbReference type="Proteomes" id="UP000321595">
    <property type="component" value="Chromosome"/>
</dbReference>
<keyword evidence="4" id="KW-1185">Reference proteome</keyword>
<dbReference type="AlphaFoldDB" id="A0A5B8XWB1"/>
<evidence type="ECO:0000256" key="2">
    <source>
        <dbReference type="SAM" id="SignalP"/>
    </source>
</evidence>
<proteinExistence type="predicted"/>